<feature type="binding site" evidence="6">
    <location>
        <position position="300"/>
    </location>
    <ligand>
        <name>Zn(2+)</name>
        <dbReference type="ChEBI" id="CHEBI:29105"/>
    </ligand>
</feature>
<dbReference type="Pfam" id="PF03006">
    <property type="entry name" value="HlyIII"/>
    <property type="match status" value="1"/>
</dbReference>
<dbReference type="GO" id="GO:0016020">
    <property type="term" value="C:membrane"/>
    <property type="evidence" value="ECO:0007669"/>
    <property type="project" value="UniProtKB-SubCell"/>
</dbReference>
<evidence type="ECO:0000256" key="7">
    <source>
        <dbReference type="SAM" id="Phobius"/>
    </source>
</evidence>
<gene>
    <name evidence="8" type="primary">PAQR3</name>
    <name evidence="8" type="ORF">OS493_013637</name>
</gene>
<evidence type="ECO:0000256" key="2">
    <source>
        <dbReference type="ARBA" id="ARBA00007018"/>
    </source>
</evidence>
<feature type="transmembrane region" description="Helical" evidence="7">
    <location>
        <begin position="98"/>
        <end position="115"/>
    </location>
</feature>
<keyword evidence="5 7" id="KW-0472">Membrane</keyword>
<dbReference type="EMBL" id="MU825402">
    <property type="protein sequence ID" value="KAJ7392258.1"/>
    <property type="molecule type" value="Genomic_DNA"/>
</dbReference>
<evidence type="ECO:0000313" key="8">
    <source>
        <dbReference type="EMBL" id="KAJ7392258.1"/>
    </source>
</evidence>
<feature type="transmembrane region" description="Helical" evidence="7">
    <location>
        <begin position="196"/>
        <end position="218"/>
    </location>
</feature>
<dbReference type="AlphaFoldDB" id="A0A9X0A3A3"/>
<name>A0A9X0A3A3_9CNID</name>
<comment type="similarity">
    <text evidence="2">Belongs to the ADIPOR family.</text>
</comment>
<accession>A0A9X0A3A3</accession>
<dbReference type="InterPro" id="IPR004254">
    <property type="entry name" value="AdipoR/HlyIII-related"/>
</dbReference>
<protein>
    <submittedName>
        <fullName evidence="8">Progestin and adipoQ receptor member 3</fullName>
    </submittedName>
</protein>
<dbReference type="GO" id="GO:0038023">
    <property type="term" value="F:signaling receptor activity"/>
    <property type="evidence" value="ECO:0007669"/>
    <property type="project" value="TreeGrafter"/>
</dbReference>
<dbReference type="OrthoDB" id="529367at2759"/>
<dbReference type="PANTHER" id="PTHR20855:SF15">
    <property type="entry name" value="PROGESTIN AND ADIPOQ RECEPTOR FAMILY MEMBER 3"/>
    <property type="match status" value="1"/>
</dbReference>
<feature type="binding site" evidence="6">
    <location>
        <position position="153"/>
    </location>
    <ligand>
        <name>Zn(2+)</name>
        <dbReference type="ChEBI" id="CHEBI:29105"/>
    </ligand>
</feature>
<feature type="transmembrane region" description="Helical" evidence="7">
    <location>
        <begin position="167"/>
        <end position="190"/>
    </location>
</feature>
<organism evidence="8 9">
    <name type="scientific">Desmophyllum pertusum</name>
    <dbReference type="NCBI Taxonomy" id="174260"/>
    <lineage>
        <taxon>Eukaryota</taxon>
        <taxon>Metazoa</taxon>
        <taxon>Cnidaria</taxon>
        <taxon>Anthozoa</taxon>
        <taxon>Hexacorallia</taxon>
        <taxon>Scleractinia</taxon>
        <taxon>Caryophylliina</taxon>
        <taxon>Caryophylliidae</taxon>
        <taxon>Desmophyllum</taxon>
    </lineage>
</organism>
<keyword evidence="6" id="KW-0479">Metal-binding</keyword>
<keyword evidence="3 7" id="KW-0812">Transmembrane</keyword>
<keyword evidence="4 7" id="KW-1133">Transmembrane helix</keyword>
<feature type="transmembrane region" description="Helical" evidence="7">
    <location>
        <begin position="294"/>
        <end position="314"/>
    </location>
</feature>
<comment type="caution">
    <text evidence="8">The sequence shown here is derived from an EMBL/GenBank/DDBJ whole genome shotgun (WGS) entry which is preliminary data.</text>
</comment>
<feature type="binding site" evidence="6">
    <location>
        <position position="304"/>
    </location>
    <ligand>
        <name>Zn(2+)</name>
        <dbReference type="ChEBI" id="CHEBI:29105"/>
    </ligand>
</feature>
<evidence type="ECO:0000313" key="9">
    <source>
        <dbReference type="Proteomes" id="UP001163046"/>
    </source>
</evidence>
<reference evidence="8" key="1">
    <citation type="submission" date="2023-01" db="EMBL/GenBank/DDBJ databases">
        <title>Genome assembly of the deep-sea coral Lophelia pertusa.</title>
        <authorList>
            <person name="Herrera S."/>
            <person name="Cordes E."/>
        </authorList>
    </citation>
    <scope>NUCLEOTIDE SEQUENCE</scope>
    <source>
        <strain evidence="8">USNM1676648</strain>
        <tissue evidence="8">Polyp</tissue>
    </source>
</reference>
<proteinExistence type="inferred from homology"/>
<keyword evidence="9" id="KW-1185">Reference proteome</keyword>
<feature type="transmembrane region" description="Helical" evidence="7">
    <location>
        <begin position="230"/>
        <end position="250"/>
    </location>
</feature>
<dbReference type="GO" id="GO:0046872">
    <property type="term" value="F:metal ion binding"/>
    <property type="evidence" value="ECO:0007669"/>
    <property type="project" value="UniProtKB-KW"/>
</dbReference>
<feature type="transmembrane region" description="Helical" evidence="7">
    <location>
        <begin position="135"/>
        <end position="155"/>
    </location>
</feature>
<evidence type="ECO:0000256" key="1">
    <source>
        <dbReference type="ARBA" id="ARBA00004141"/>
    </source>
</evidence>
<keyword evidence="6" id="KW-0862">Zinc</keyword>
<evidence type="ECO:0000256" key="3">
    <source>
        <dbReference type="ARBA" id="ARBA00022692"/>
    </source>
</evidence>
<keyword evidence="8" id="KW-0675">Receptor</keyword>
<evidence type="ECO:0000256" key="4">
    <source>
        <dbReference type="ARBA" id="ARBA00022989"/>
    </source>
</evidence>
<evidence type="ECO:0000256" key="5">
    <source>
        <dbReference type="ARBA" id="ARBA00023136"/>
    </source>
</evidence>
<dbReference type="PANTHER" id="PTHR20855">
    <property type="entry name" value="ADIPOR/PROGESTIN RECEPTOR-RELATED"/>
    <property type="match status" value="1"/>
</dbReference>
<dbReference type="Proteomes" id="UP001163046">
    <property type="component" value="Unassembled WGS sequence"/>
</dbReference>
<feature type="transmembrane region" description="Helical" evidence="7">
    <location>
        <begin position="262"/>
        <end position="282"/>
    </location>
</feature>
<sequence length="345" mass="40144">MFDRISPVHYPSLISFNNLKSEDIMYDLSSIQIDLNERGFENGTKSPFLLESKVVKLYDYHDVPYFLRGNQYVTSGYRAFLSVRMCIKSLFVLSNESINIWSHLVGFFYFFYLLVVDNLVRIPEHNGTFPDHVVLTSLLIGYMISMFFSACFHLFCCHSEKVFHVWLSLDLAGISLGLCACYIPAVYYAFYCHVTWQGLYLSGVIFLTLVSLALQFHPSFLTSRWAVRRLLLFSSLVAYGVGPSLHWVLLLGGWSDYSVRLFIPKVAVMYLLGVLALVFYALKIPERYFPGKLNYIGSSHQWWHLFIVLAYYWWHRSNVIYMKYRLKYQCLANSDLTSSDLPFEL</sequence>
<comment type="subcellular location">
    <subcellularLocation>
        <location evidence="1">Membrane</location>
        <topology evidence="1">Multi-pass membrane protein</topology>
    </subcellularLocation>
</comment>
<evidence type="ECO:0000256" key="6">
    <source>
        <dbReference type="PIRSR" id="PIRSR604254-1"/>
    </source>
</evidence>